<keyword evidence="2 6" id="KW-1003">Cell membrane</keyword>
<evidence type="ECO:0000256" key="6">
    <source>
        <dbReference type="RuleBase" id="RU366058"/>
    </source>
</evidence>
<evidence type="ECO:0000256" key="4">
    <source>
        <dbReference type="ARBA" id="ARBA00022989"/>
    </source>
</evidence>
<dbReference type="HOGENOM" id="CLU_038944_12_0_9"/>
<name>A0A0E3GQJ1_CLOSL</name>
<dbReference type="RefSeq" id="WP_029160080.1">
    <property type="nucleotide sequence ID" value="NZ_CP009933.1"/>
</dbReference>
<gene>
    <name evidence="8" type="ORF">CSCA_1536</name>
</gene>
<feature type="transmembrane region" description="Helical" evidence="6">
    <location>
        <begin position="45"/>
        <end position="68"/>
    </location>
</feature>
<evidence type="ECO:0000259" key="7">
    <source>
        <dbReference type="Pfam" id="PF09335"/>
    </source>
</evidence>
<feature type="domain" description="VTT" evidence="7">
    <location>
        <begin position="60"/>
        <end position="176"/>
    </location>
</feature>
<organism evidence="8 9">
    <name type="scientific">Clostridium scatologenes</name>
    <dbReference type="NCBI Taxonomy" id="1548"/>
    <lineage>
        <taxon>Bacteria</taxon>
        <taxon>Bacillati</taxon>
        <taxon>Bacillota</taxon>
        <taxon>Clostridia</taxon>
        <taxon>Eubacteriales</taxon>
        <taxon>Clostridiaceae</taxon>
        <taxon>Clostridium</taxon>
    </lineage>
</organism>
<sequence>MKRISRFLIIAIWIALIYTIFKLNLLTGNLDNLNEFFSSCGNYKALIFIALSSLRIAALIPSAIFMILGGMLFTPTQGFAFTLISVILSGTIVYIASKILVSSGIQNYLANKYPKFYELLLRNNTKILAIGILCPIAPSDAACFLASSTGLNYRKFILTIITANIPMMILYSFLGDSIISSANNTIIISTIIVLISMYSIYLWNKEQRNEKLV</sequence>
<evidence type="ECO:0000313" key="9">
    <source>
        <dbReference type="Proteomes" id="UP000033115"/>
    </source>
</evidence>
<feature type="transmembrane region" description="Helical" evidence="6">
    <location>
        <begin position="156"/>
        <end position="174"/>
    </location>
</feature>
<dbReference type="Pfam" id="PF09335">
    <property type="entry name" value="VTT_dom"/>
    <property type="match status" value="1"/>
</dbReference>
<evidence type="ECO:0000256" key="1">
    <source>
        <dbReference type="ARBA" id="ARBA00004651"/>
    </source>
</evidence>
<evidence type="ECO:0000256" key="3">
    <source>
        <dbReference type="ARBA" id="ARBA00022692"/>
    </source>
</evidence>
<feature type="transmembrane region" description="Helical" evidence="6">
    <location>
        <begin position="7"/>
        <end position="25"/>
    </location>
</feature>
<dbReference type="PANTHER" id="PTHR12677:SF49">
    <property type="entry name" value="TVP38_TMEM64 FAMILY MEMBRANE PROTEIN"/>
    <property type="match status" value="1"/>
</dbReference>
<comment type="subcellular location">
    <subcellularLocation>
        <location evidence="1 6">Cell membrane</location>
        <topology evidence="1 6">Multi-pass membrane protein</topology>
    </subcellularLocation>
</comment>
<evidence type="ECO:0000313" key="8">
    <source>
        <dbReference type="EMBL" id="AKA68661.1"/>
    </source>
</evidence>
<dbReference type="InterPro" id="IPR015414">
    <property type="entry name" value="TMEM64"/>
</dbReference>
<keyword evidence="9" id="KW-1185">Reference proteome</keyword>
<feature type="transmembrane region" description="Helical" evidence="6">
    <location>
        <begin position="186"/>
        <end position="203"/>
    </location>
</feature>
<dbReference type="STRING" id="1548.CSCA_1536"/>
<dbReference type="KEGG" id="csq:CSCA_1536"/>
<reference evidence="8 9" key="1">
    <citation type="journal article" date="2015" name="J. Biotechnol.">
        <title>Complete genome sequence of a malodorant-producing acetogen, Clostridium scatologenes ATCC 25775(T).</title>
        <authorList>
            <person name="Zhu Z."/>
            <person name="Guo T."/>
            <person name="Zheng H."/>
            <person name="Song T."/>
            <person name="Ouyang P."/>
            <person name="Xie J."/>
        </authorList>
    </citation>
    <scope>NUCLEOTIDE SEQUENCE [LARGE SCALE GENOMIC DNA]</scope>
    <source>
        <strain evidence="8 9">ATCC 25775</strain>
    </source>
</reference>
<dbReference type="PANTHER" id="PTHR12677">
    <property type="entry name" value="GOLGI APPARATUS MEMBRANE PROTEIN TVP38-RELATED"/>
    <property type="match status" value="1"/>
</dbReference>
<dbReference type="AlphaFoldDB" id="A0A0E3GQJ1"/>
<proteinExistence type="inferred from homology"/>
<evidence type="ECO:0000256" key="2">
    <source>
        <dbReference type="ARBA" id="ARBA00022475"/>
    </source>
</evidence>
<protein>
    <recommendedName>
        <fullName evidence="6">TVP38/TMEM64 family membrane protein</fullName>
    </recommendedName>
</protein>
<dbReference type="Proteomes" id="UP000033115">
    <property type="component" value="Chromosome"/>
</dbReference>
<comment type="similarity">
    <text evidence="6">Belongs to the TVP38/TMEM64 family.</text>
</comment>
<accession>A0A0E3GQJ1</accession>
<evidence type="ECO:0000256" key="5">
    <source>
        <dbReference type="ARBA" id="ARBA00023136"/>
    </source>
</evidence>
<keyword evidence="5 6" id="KW-0472">Membrane</keyword>
<keyword evidence="3 6" id="KW-0812">Transmembrane</keyword>
<feature type="transmembrane region" description="Helical" evidence="6">
    <location>
        <begin position="80"/>
        <end position="105"/>
    </location>
</feature>
<keyword evidence="4 6" id="KW-1133">Transmembrane helix</keyword>
<dbReference type="InterPro" id="IPR032816">
    <property type="entry name" value="VTT_dom"/>
</dbReference>
<dbReference type="EMBL" id="CP009933">
    <property type="protein sequence ID" value="AKA68661.1"/>
    <property type="molecule type" value="Genomic_DNA"/>
</dbReference>
<dbReference type="GO" id="GO:0005886">
    <property type="term" value="C:plasma membrane"/>
    <property type="evidence" value="ECO:0007669"/>
    <property type="project" value="UniProtKB-SubCell"/>
</dbReference>